<reference evidence="1" key="1">
    <citation type="journal article" date="2022" name="Microbiol. Resour. Announc.">
        <title>Genome Sequence of Cupriavidus campinensis Strain G5, a Member of a Bacterial Consortium Capable of Polyethylene Degradation.</title>
        <authorList>
            <person name="Schneider B."/>
            <person name="Pfeiffer F."/>
            <person name="Dyall-Smith M."/>
            <person name="Kunte H.J."/>
        </authorList>
    </citation>
    <scope>NUCLEOTIDE SEQUENCE</scope>
    <source>
        <strain evidence="1">G5</strain>
    </source>
</reference>
<dbReference type="AlphaFoldDB" id="A0AAE9HWH0"/>
<dbReference type="RefSeq" id="WP_250024593.1">
    <property type="nucleotide sequence ID" value="NZ_CP097330.1"/>
</dbReference>
<sequence length="135" mass="15339">MPRLSPISRPPAPAGGYEPCPIDPDYDRSYILDDSGVPVRVYDYGVHARWASFEGKGWQIRDMLGEFGVEVWTYFSGWASLRNDDPPVFRTVVKGGGLDKTFHSLTWSEAEDKHRRVIEKVRKTIPTVAERKVSN</sequence>
<dbReference type="KEGG" id="ccam:M5D45_10315"/>
<accession>A0AAE9HWH0</accession>
<evidence type="ECO:0000313" key="2">
    <source>
        <dbReference type="Proteomes" id="UP001056132"/>
    </source>
</evidence>
<protein>
    <submittedName>
        <fullName evidence="1">Uncharacterized protein</fullName>
    </submittedName>
</protein>
<name>A0AAE9HWH0_9BURK</name>
<organism evidence="1 2">
    <name type="scientific">Cupriavidus campinensis</name>
    <dbReference type="NCBI Taxonomy" id="151783"/>
    <lineage>
        <taxon>Bacteria</taxon>
        <taxon>Pseudomonadati</taxon>
        <taxon>Pseudomonadota</taxon>
        <taxon>Betaproteobacteria</taxon>
        <taxon>Burkholderiales</taxon>
        <taxon>Burkholderiaceae</taxon>
        <taxon>Cupriavidus</taxon>
    </lineage>
</organism>
<proteinExistence type="predicted"/>
<gene>
    <name evidence="1" type="ORF">M5D45_10315</name>
</gene>
<dbReference type="Proteomes" id="UP001056132">
    <property type="component" value="Chromosome 1"/>
</dbReference>
<evidence type="ECO:0000313" key="1">
    <source>
        <dbReference type="EMBL" id="URF02949.1"/>
    </source>
</evidence>
<dbReference type="EMBL" id="CP097330">
    <property type="protein sequence ID" value="URF02949.1"/>
    <property type="molecule type" value="Genomic_DNA"/>
</dbReference>
<reference evidence="1" key="2">
    <citation type="submission" date="2022-05" db="EMBL/GenBank/DDBJ databases">
        <authorList>
            <person name="Kunte H.-J."/>
        </authorList>
    </citation>
    <scope>NUCLEOTIDE SEQUENCE</scope>
    <source>
        <strain evidence="1">G5</strain>
    </source>
</reference>